<dbReference type="GO" id="GO:0022857">
    <property type="term" value="F:transmembrane transporter activity"/>
    <property type="evidence" value="ECO:0007669"/>
    <property type="project" value="InterPro"/>
</dbReference>
<evidence type="ECO:0000256" key="1">
    <source>
        <dbReference type="ARBA" id="ARBA00004141"/>
    </source>
</evidence>
<keyword evidence="4 5" id="KW-0472">Membrane</keyword>
<organism evidence="7 8">
    <name type="scientific">[Candida] subhashii</name>
    <dbReference type="NCBI Taxonomy" id="561895"/>
    <lineage>
        <taxon>Eukaryota</taxon>
        <taxon>Fungi</taxon>
        <taxon>Dikarya</taxon>
        <taxon>Ascomycota</taxon>
        <taxon>Saccharomycotina</taxon>
        <taxon>Pichiomycetes</taxon>
        <taxon>Debaryomycetaceae</taxon>
        <taxon>Spathaspora</taxon>
    </lineage>
</organism>
<evidence type="ECO:0000259" key="6">
    <source>
        <dbReference type="PROSITE" id="PS50850"/>
    </source>
</evidence>
<dbReference type="InterPro" id="IPR011701">
    <property type="entry name" value="MFS"/>
</dbReference>
<dbReference type="PANTHER" id="PTHR21576">
    <property type="entry name" value="UNCHARACTERIZED NODULIN-LIKE PROTEIN"/>
    <property type="match status" value="1"/>
</dbReference>
<feature type="domain" description="Major facilitator superfamily (MFS) profile" evidence="6">
    <location>
        <begin position="22"/>
        <end position="474"/>
    </location>
</feature>
<feature type="transmembrane region" description="Helical" evidence="5">
    <location>
        <begin position="115"/>
        <end position="137"/>
    </location>
</feature>
<dbReference type="RefSeq" id="XP_049264216.1">
    <property type="nucleotide sequence ID" value="XM_049406240.1"/>
</dbReference>
<feature type="transmembrane region" description="Helical" evidence="5">
    <location>
        <begin position="21"/>
        <end position="43"/>
    </location>
</feature>
<dbReference type="AlphaFoldDB" id="A0A8J5QLU2"/>
<dbReference type="GeneID" id="73469286"/>
<feature type="transmembrane region" description="Helical" evidence="5">
    <location>
        <begin position="87"/>
        <end position="103"/>
    </location>
</feature>
<proteinExistence type="predicted"/>
<sequence length="480" mass="53587">MHFLYRRINDLNHYLPETNRWFVLLASIPVAISAGTIFVYSIYGTQLSDRCHLEASQSANLNISTTFGSAVGAIFGGYITDLYGTQIPMLISCICLTIGYQLLYWQYQLGETSNVWSLIFAMFLVGVGSVSGYFSAIKAVTVNFPTRKATAQSITIASFAISSLVFSIIDTKIYKGDAGAFLKFLTWFSGLMISIGFVFIRVEGLIDLPEKTTQGGEPNESTSLLADSVSLESASEISEKGTLRTQGVKETFIHPIFWYHYFMFAILQGLGQMYIFSVGFILKALHYSFQNRSEEVPSLVHLQAMHVSVIAIASFLGRLSSGPISDYLINRLNSQRHWVLIVGLTLMLIGHLLNTVNITSWQFHSVHLYMVVVSGIIGYSYGFSFASYPAIISDIFNLKHYSLIWGATYSATTFGLSLITKIFGYVYDSNSNIWDGEEYICGKGEGCYKLTFQITSGMCIFVIVLVVLYINRAYNIKQHR</sequence>
<keyword evidence="2 5" id="KW-0812">Transmembrane</keyword>
<feature type="transmembrane region" description="Helical" evidence="5">
    <location>
        <begin position="368"/>
        <end position="391"/>
    </location>
</feature>
<dbReference type="EMBL" id="JAGSYN010000111">
    <property type="protein sequence ID" value="KAG7663984.1"/>
    <property type="molecule type" value="Genomic_DNA"/>
</dbReference>
<evidence type="ECO:0000313" key="8">
    <source>
        <dbReference type="Proteomes" id="UP000694255"/>
    </source>
</evidence>
<gene>
    <name evidence="7" type="ORF">J8A68_002485</name>
</gene>
<feature type="transmembrane region" description="Helical" evidence="5">
    <location>
        <begin position="296"/>
        <end position="317"/>
    </location>
</feature>
<dbReference type="PROSITE" id="PS50850">
    <property type="entry name" value="MFS"/>
    <property type="match status" value="1"/>
</dbReference>
<dbReference type="InterPro" id="IPR020846">
    <property type="entry name" value="MFS_dom"/>
</dbReference>
<protein>
    <recommendedName>
        <fullName evidence="6">Major facilitator superfamily (MFS) profile domain-containing protein</fullName>
    </recommendedName>
</protein>
<evidence type="ECO:0000256" key="2">
    <source>
        <dbReference type="ARBA" id="ARBA00022692"/>
    </source>
</evidence>
<keyword evidence="8" id="KW-1185">Reference proteome</keyword>
<comment type="caution">
    <text evidence="7">The sequence shown here is derived from an EMBL/GenBank/DDBJ whole genome shotgun (WGS) entry which is preliminary data.</text>
</comment>
<evidence type="ECO:0000256" key="4">
    <source>
        <dbReference type="ARBA" id="ARBA00023136"/>
    </source>
</evidence>
<feature type="transmembrane region" description="Helical" evidence="5">
    <location>
        <begin position="256"/>
        <end position="276"/>
    </location>
</feature>
<feature type="transmembrane region" description="Helical" evidence="5">
    <location>
        <begin position="452"/>
        <end position="470"/>
    </location>
</feature>
<feature type="transmembrane region" description="Helical" evidence="5">
    <location>
        <begin position="149"/>
        <end position="169"/>
    </location>
</feature>
<evidence type="ECO:0000313" key="7">
    <source>
        <dbReference type="EMBL" id="KAG7663984.1"/>
    </source>
</evidence>
<feature type="transmembrane region" description="Helical" evidence="5">
    <location>
        <begin position="403"/>
        <end position="427"/>
    </location>
</feature>
<feature type="transmembrane region" description="Helical" evidence="5">
    <location>
        <begin position="181"/>
        <end position="202"/>
    </location>
</feature>
<dbReference type="OrthoDB" id="410267at2759"/>
<accession>A0A8J5QLU2</accession>
<dbReference type="Proteomes" id="UP000694255">
    <property type="component" value="Unassembled WGS sequence"/>
</dbReference>
<dbReference type="Pfam" id="PF07690">
    <property type="entry name" value="MFS_1"/>
    <property type="match status" value="1"/>
</dbReference>
<reference evidence="7 8" key="1">
    <citation type="journal article" date="2021" name="DNA Res.">
        <title>Genome analysis of Candida subhashii reveals its hybrid nature and dual mitochondrial genome conformations.</title>
        <authorList>
            <person name="Mixao V."/>
            <person name="Hegedusova E."/>
            <person name="Saus E."/>
            <person name="Pryszcz L.P."/>
            <person name="Cillingova A."/>
            <person name="Nosek J."/>
            <person name="Gabaldon T."/>
        </authorList>
    </citation>
    <scope>NUCLEOTIDE SEQUENCE [LARGE SCALE GENOMIC DNA]</scope>
    <source>
        <strain evidence="7 8">CBS 10753</strain>
    </source>
</reference>
<feature type="transmembrane region" description="Helical" evidence="5">
    <location>
        <begin position="63"/>
        <end position="80"/>
    </location>
</feature>
<feature type="transmembrane region" description="Helical" evidence="5">
    <location>
        <begin position="338"/>
        <end position="356"/>
    </location>
</feature>
<name>A0A8J5QLU2_9ASCO</name>
<keyword evidence="3 5" id="KW-1133">Transmembrane helix</keyword>
<dbReference type="GO" id="GO:0000329">
    <property type="term" value="C:fungal-type vacuole membrane"/>
    <property type="evidence" value="ECO:0007669"/>
    <property type="project" value="TreeGrafter"/>
</dbReference>
<dbReference type="PANTHER" id="PTHR21576:SF166">
    <property type="entry name" value="ADR278WP"/>
    <property type="match status" value="1"/>
</dbReference>
<comment type="subcellular location">
    <subcellularLocation>
        <location evidence="1">Membrane</location>
        <topology evidence="1">Multi-pass membrane protein</topology>
    </subcellularLocation>
</comment>
<evidence type="ECO:0000256" key="3">
    <source>
        <dbReference type="ARBA" id="ARBA00022989"/>
    </source>
</evidence>
<evidence type="ECO:0000256" key="5">
    <source>
        <dbReference type="SAM" id="Phobius"/>
    </source>
</evidence>